<dbReference type="PANTHER" id="PTHR34473:SF3">
    <property type="entry name" value="TRANSMEMBRANE PROTEIN-RELATED"/>
    <property type="match status" value="1"/>
</dbReference>
<evidence type="ECO:0000259" key="2">
    <source>
        <dbReference type="Pfam" id="PF03703"/>
    </source>
</evidence>
<keyword evidence="1" id="KW-1133">Transmembrane helix</keyword>
<accession>A0A5Q2MPG3</accession>
<dbReference type="KEGG" id="aef:GEV26_11885"/>
<evidence type="ECO:0000313" key="3">
    <source>
        <dbReference type="EMBL" id="QGG42010.1"/>
    </source>
</evidence>
<protein>
    <submittedName>
        <fullName evidence="3">PH domain-containing protein</fullName>
    </submittedName>
</protein>
<reference evidence="3 4" key="1">
    <citation type="submission" date="2019-11" db="EMBL/GenBank/DDBJ databases">
        <authorList>
            <person name="Li J."/>
        </authorList>
    </citation>
    <scope>NUCLEOTIDE SEQUENCE [LARGE SCALE GENOMIC DNA]</scope>
    <source>
        <strain evidence="3 4">MF47</strain>
    </source>
</reference>
<dbReference type="PANTHER" id="PTHR34473">
    <property type="entry name" value="UPF0699 TRANSMEMBRANE PROTEIN YDBS"/>
    <property type="match status" value="1"/>
</dbReference>
<keyword evidence="1" id="KW-0812">Transmembrane</keyword>
<feature type="transmembrane region" description="Helical" evidence="1">
    <location>
        <begin position="52"/>
        <end position="72"/>
    </location>
</feature>
<sequence>MDGLFAPVEGTWQPVSPRLATVRRILLVPLVAAVALIGVILVLLPLDTWVTVLGGALAIGGLAGMVWTWVWAGRNQRSWGYAENVDDLLVTSGVMFKRLVAIPYGRMQFVDVQAGPVARAFGIATVTLHTASPETAAQIPGLPADEATRLRNRLTDLGETRGAGL</sequence>
<dbReference type="Proteomes" id="UP000392064">
    <property type="component" value="Chromosome"/>
</dbReference>
<evidence type="ECO:0000313" key="4">
    <source>
        <dbReference type="Proteomes" id="UP000392064"/>
    </source>
</evidence>
<dbReference type="InterPro" id="IPR005182">
    <property type="entry name" value="YdbS-like_PH"/>
</dbReference>
<dbReference type="RefSeq" id="WP_153653296.1">
    <property type="nucleotide sequence ID" value="NZ_CP045737.1"/>
</dbReference>
<dbReference type="EMBL" id="CP045737">
    <property type="protein sequence ID" value="QGG42010.1"/>
    <property type="molecule type" value="Genomic_DNA"/>
</dbReference>
<feature type="domain" description="YdbS-like PH" evidence="2">
    <location>
        <begin position="77"/>
        <end position="154"/>
    </location>
</feature>
<keyword evidence="1" id="KW-0472">Membrane</keyword>
<feature type="transmembrane region" description="Helical" evidence="1">
    <location>
        <begin position="25"/>
        <end position="46"/>
    </location>
</feature>
<evidence type="ECO:0000256" key="1">
    <source>
        <dbReference type="SAM" id="Phobius"/>
    </source>
</evidence>
<dbReference type="AlphaFoldDB" id="A0A5Q2MPG3"/>
<proteinExistence type="predicted"/>
<dbReference type="Pfam" id="PF03703">
    <property type="entry name" value="bPH_2"/>
    <property type="match status" value="1"/>
</dbReference>
<keyword evidence="4" id="KW-1185">Reference proteome</keyword>
<name>A0A5Q2MPG3_9ACTN</name>
<gene>
    <name evidence="3" type="ORF">GEV26_11885</name>
</gene>
<organism evidence="3 4">
    <name type="scientific">Aeromicrobium yanjiei</name>
    <dbReference type="NCBI Taxonomy" id="2662028"/>
    <lineage>
        <taxon>Bacteria</taxon>
        <taxon>Bacillati</taxon>
        <taxon>Actinomycetota</taxon>
        <taxon>Actinomycetes</taxon>
        <taxon>Propionibacteriales</taxon>
        <taxon>Nocardioidaceae</taxon>
        <taxon>Aeromicrobium</taxon>
    </lineage>
</organism>